<gene>
    <name evidence="6" type="ORF">GDO86_009368</name>
</gene>
<dbReference type="GO" id="GO:0012505">
    <property type="term" value="C:endomembrane system"/>
    <property type="evidence" value="ECO:0007669"/>
    <property type="project" value="UniProtKB-SubCell"/>
</dbReference>
<evidence type="ECO:0000256" key="4">
    <source>
        <dbReference type="ARBA" id="ARBA00023136"/>
    </source>
</evidence>
<keyword evidence="3" id="KW-0677">Repeat</keyword>
<reference evidence="6" key="1">
    <citation type="thesis" date="2020" institute="ProQuest LLC" country="789 East Eisenhower Parkway, Ann Arbor, MI, USA">
        <title>Comparative Genomics and Chromosome Evolution.</title>
        <authorList>
            <person name="Mudd A.B."/>
        </authorList>
    </citation>
    <scope>NUCLEOTIDE SEQUENCE</scope>
    <source>
        <strain evidence="6">Female2</strain>
        <tissue evidence="6">Blood</tissue>
    </source>
</reference>
<protein>
    <submittedName>
        <fullName evidence="6">Uncharacterized protein</fullName>
    </submittedName>
</protein>
<dbReference type="PANTHER" id="PTHR14514">
    <property type="entry name" value="PKA ANCHORING PROTEIN"/>
    <property type="match status" value="1"/>
</dbReference>
<proteinExistence type="predicted"/>
<evidence type="ECO:0000313" key="6">
    <source>
        <dbReference type="EMBL" id="KAG8444157.1"/>
    </source>
</evidence>
<dbReference type="Pfam" id="PF00435">
    <property type="entry name" value="Spectrin"/>
    <property type="match status" value="1"/>
</dbReference>
<name>A0A8T2JKZ2_9PIPI</name>
<dbReference type="SUPFAM" id="SSF46966">
    <property type="entry name" value="Spectrin repeat"/>
    <property type="match status" value="1"/>
</dbReference>
<sequence length="282" mass="32195">MQEAVVQYEQYEQEMKHLQHLIEEAHRELQDAKVTTNNIEELKLQIKRHEELAKKIKGYQEQIASLNSKCKRLSMKAKHATMLLTVTEVEGLTEGMEELDAELLPAHSAHPSVVMALSAEQLQTDAAKIQPKMPSLQEFYEPGLESAANAKLDDLQRSWETLKNVISEKQRTLYEALERQQRYQDTLQSISTKMEVIEAKLNESLDPSKTPESQMAEHQALMDEFVMLQEEISRLQASFEDELVSVSLDTDTADQLALQFTFMVLADSMATIRMKASGKRQL</sequence>
<keyword evidence="2" id="KW-0597">Phosphoprotein</keyword>
<evidence type="ECO:0000256" key="2">
    <source>
        <dbReference type="ARBA" id="ARBA00022553"/>
    </source>
</evidence>
<dbReference type="Gene3D" id="1.20.58.60">
    <property type="match status" value="1"/>
</dbReference>
<dbReference type="EMBL" id="JAACNH010000004">
    <property type="protein sequence ID" value="KAG8444157.1"/>
    <property type="molecule type" value="Genomic_DNA"/>
</dbReference>
<comment type="caution">
    <text evidence="6">The sequence shown here is derived from an EMBL/GenBank/DDBJ whole genome shotgun (WGS) entry which is preliminary data.</text>
</comment>
<dbReference type="PANTHER" id="PTHR14514:SF3">
    <property type="entry name" value="NESPRIN-1"/>
    <property type="match status" value="1"/>
</dbReference>
<feature type="coiled-coil region" evidence="5">
    <location>
        <begin position="1"/>
        <end position="76"/>
    </location>
</feature>
<accession>A0A8T2JKZ2</accession>
<comment type="subcellular location">
    <subcellularLocation>
        <location evidence="1">Endomembrane system</location>
    </subcellularLocation>
</comment>
<dbReference type="AlphaFoldDB" id="A0A8T2JKZ2"/>
<evidence type="ECO:0000256" key="1">
    <source>
        <dbReference type="ARBA" id="ARBA00004308"/>
    </source>
</evidence>
<organism evidence="6 7">
    <name type="scientific">Hymenochirus boettgeri</name>
    <name type="common">Congo dwarf clawed frog</name>
    <dbReference type="NCBI Taxonomy" id="247094"/>
    <lineage>
        <taxon>Eukaryota</taxon>
        <taxon>Metazoa</taxon>
        <taxon>Chordata</taxon>
        <taxon>Craniata</taxon>
        <taxon>Vertebrata</taxon>
        <taxon>Euteleostomi</taxon>
        <taxon>Amphibia</taxon>
        <taxon>Batrachia</taxon>
        <taxon>Anura</taxon>
        <taxon>Pipoidea</taxon>
        <taxon>Pipidae</taxon>
        <taxon>Pipinae</taxon>
        <taxon>Hymenochirus</taxon>
    </lineage>
</organism>
<evidence type="ECO:0000256" key="3">
    <source>
        <dbReference type="ARBA" id="ARBA00022737"/>
    </source>
</evidence>
<keyword evidence="4" id="KW-0472">Membrane</keyword>
<feature type="non-terminal residue" evidence="6">
    <location>
        <position position="282"/>
    </location>
</feature>
<keyword evidence="5" id="KW-0175">Coiled coil</keyword>
<dbReference type="Proteomes" id="UP000812440">
    <property type="component" value="Chromosome 5"/>
</dbReference>
<dbReference type="OrthoDB" id="18853at2759"/>
<dbReference type="InterPro" id="IPR002017">
    <property type="entry name" value="Spectrin_repeat"/>
</dbReference>
<evidence type="ECO:0000313" key="7">
    <source>
        <dbReference type="Proteomes" id="UP000812440"/>
    </source>
</evidence>
<evidence type="ECO:0000256" key="5">
    <source>
        <dbReference type="SAM" id="Coils"/>
    </source>
</evidence>
<keyword evidence="7" id="KW-1185">Reference proteome</keyword>